<evidence type="ECO:0000313" key="2">
    <source>
        <dbReference type="Proteomes" id="UP000823749"/>
    </source>
</evidence>
<name>A0AAV6JW60_9ERIC</name>
<dbReference type="AlphaFoldDB" id="A0AAV6JW60"/>
<comment type="caution">
    <text evidence="1">The sequence shown here is derived from an EMBL/GenBank/DDBJ whole genome shotgun (WGS) entry which is preliminary data.</text>
</comment>
<keyword evidence="2" id="KW-1185">Reference proteome</keyword>
<sequence length="237" mass="25054">MCPSRDPPPGANLPIPLPPLTLYPLEGNASIKHHSSSSTTSKFAPNGDFPTSISNESYLRKNSTTSSLDTSTTKSFPAHCLFPAVGLSVSGPLLHSTCLSSPSPSSPTNRPGTNSSDLSKIFGSLVANGWNPNSISPSLTSNAASWLSITMSRFARPNCSGTGGSIRSDSYTTDFISSIFSIDPIVTSPPLDRTTDLISCANSVCNFTPALPIHFIMLGKNIFMPPNELKHVANNKL</sequence>
<proteinExistence type="predicted"/>
<protein>
    <submittedName>
        <fullName evidence="1">Uncharacterized protein</fullName>
    </submittedName>
</protein>
<organism evidence="1 2">
    <name type="scientific">Rhododendron griersonianum</name>
    <dbReference type="NCBI Taxonomy" id="479676"/>
    <lineage>
        <taxon>Eukaryota</taxon>
        <taxon>Viridiplantae</taxon>
        <taxon>Streptophyta</taxon>
        <taxon>Embryophyta</taxon>
        <taxon>Tracheophyta</taxon>
        <taxon>Spermatophyta</taxon>
        <taxon>Magnoliopsida</taxon>
        <taxon>eudicotyledons</taxon>
        <taxon>Gunneridae</taxon>
        <taxon>Pentapetalae</taxon>
        <taxon>asterids</taxon>
        <taxon>Ericales</taxon>
        <taxon>Ericaceae</taxon>
        <taxon>Ericoideae</taxon>
        <taxon>Rhodoreae</taxon>
        <taxon>Rhododendron</taxon>
    </lineage>
</organism>
<dbReference type="Proteomes" id="UP000823749">
    <property type="component" value="Chromosome 6"/>
</dbReference>
<reference evidence="1 2" key="1">
    <citation type="submission" date="2020-08" db="EMBL/GenBank/DDBJ databases">
        <title>Plant Genome Project.</title>
        <authorList>
            <person name="Zhang R.-G."/>
        </authorList>
    </citation>
    <scope>NUCLEOTIDE SEQUENCE [LARGE SCALE GENOMIC DNA]</scope>
    <source>
        <strain evidence="1">WSP0</strain>
        <tissue evidence="1">Leaf</tissue>
    </source>
</reference>
<dbReference type="EMBL" id="JACTNZ010000006">
    <property type="protein sequence ID" value="KAG5544365.1"/>
    <property type="molecule type" value="Genomic_DNA"/>
</dbReference>
<accession>A0AAV6JW60</accession>
<gene>
    <name evidence="1" type="ORF">RHGRI_016946</name>
</gene>
<evidence type="ECO:0000313" key="1">
    <source>
        <dbReference type="EMBL" id="KAG5544365.1"/>
    </source>
</evidence>